<dbReference type="EMBL" id="VLTN01000035">
    <property type="protein sequence ID" value="KAA0150321.1"/>
    <property type="molecule type" value="Genomic_DNA"/>
</dbReference>
<evidence type="ECO:0000256" key="1">
    <source>
        <dbReference type="SAM" id="MobiDB-lite"/>
    </source>
</evidence>
<proteinExistence type="predicted"/>
<feature type="compositionally biased region" description="Low complexity" evidence="1">
    <location>
        <begin position="142"/>
        <end position="160"/>
    </location>
</feature>
<evidence type="ECO:0000313" key="3">
    <source>
        <dbReference type="Proteomes" id="UP000323011"/>
    </source>
</evidence>
<feature type="compositionally biased region" description="Basic and acidic residues" evidence="1">
    <location>
        <begin position="275"/>
        <end position="287"/>
    </location>
</feature>
<sequence>MFVSGPEIAAPSPVAALVLPVTFSAYASRGTAGRRRAFLQSTASLYCVVTVSAVGEVRVVSAAGAVLARHWVWGPPSGPARDDRLDVEVRLPTVTAAALGGEASPFLAVSGSDGSLVTLELTVFVDGQRAMGRSLMRQAADARAAAQGASSSESNRASGSRSGGGSGSGGAGDGEAAGGPPGSAGDASTAGGEAAAAGEGTHTAPCAEAATCRASAEVGADGSTSGAERSAGTASGASGAGSGAGGVGADDSSGESRSKPALPANASANASGTRPGERGRPSTRHPDAPSGLGMSAVITQAASTWAGADAITWAENRVAAAFRERASQLPWDWCWGAPAAREDAAAAPHSGNSGGGGAPAATAEGAERALPDGRSAPPECDDAGDEPGQAGPQHAGGGAGGAGGGGSGGSGRPAVWFTSLAVYRLRGQTMVAAGDSAGIVVVIDASSGLPEGVSVPSPETHPRISPDLALAEQAAWLQALPAGPRAAARDWMVVWSALGGALPQRCGCAARPSPPPLPAIAAPAPPAPSQWRGVNALTRYAPHLASARGFRVTFASASTLRDTGSICEVPGQALLASGSSAGPLSADIVSLAFDAAEPRFLWAGTRGGDVLVFDTRAPASARGAARRAGSGVCRLVHRFALASLVDPENADEADAAADLATTSLGAAVVETTRGYAVVSALAGTFLFNATGIAAATPRLVTSFATPPAEIQALKAAARLQREAGPGRAGAEVLPTLLSLANAGPRGTTDPVAAWVSARSCPSASGEECDAVVRTATLLLPQPVRPAGADAGWMRVPAIGIVVVVAVGFQIWSKGGGGPVLEFLRKLGRLLGLVSGTGGGRSGGPGDKYSAQSLSAEDKAAVADLLRRTQASMGGGGMGGGLGGGLRGAGRGGGMGMAAGFDAMARAAADGGGGRFDRRAAMEEIHLQAEADRLAGVPRGGAFGRRDDHDGMGRGWGADDTPIGEWLPDPDYD</sequence>
<feature type="compositionally biased region" description="Low complexity" evidence="1">
    <location>
        <begin position="222"/>
        <end position="237"/>
    </location>
</feature>
<feature type="region of interest" description="Disordered" evidence="1">
    <location>
        <begin position="936"/>
        <end position="972"/>
    </location>
</feature>
<feature type="region of interest" description="Disordered" evidence="1">
    <location>
        <begin position="142"/>
        <end position="199"/>
    </location>
</feature>
<feature type="compositionally biased region" description="Gly residues" evidence="1">
    <location>
        <begin position="238"/>
        <end position="248"/>
    </location>
</feature>
<evidence type="ECO:0000313" key="2">
    <source>
        <dbReference type="EMBL" id="KAA0150321.1"/>
    </source>
</evidence>
<comment type="caution">
    <text evidence="2">The sequence shown here is derived from an EMBL/GenBank/DDBJ whole genome shotgun (WGS) entry which is preliminary data.</text>
</comment>
<dbReference type="AlphaFoldDB" id="A0A5A8CER5"/>
<feature type="region of interest" description="Disordered" evidence="1">
    <location>
        <begin position="344"/>
        <end position="410"/>
    </location>
</feature>
<dbReference type="Proteomes" id="UP000323011">
    <property type="component" value="Unassembled WGS sequence"/>
</dbReference>
<keyword evidence="3" id="KW-1185">Reference proteome</keyword>
<feature type="compositionally biased region" description="Low complexity" evidence="1">
    <location>
        <begin position="183"/>
        <end position="199"/>
    </location>
</feature>
<feature type="compositionally biased region" description="Gly residues" evidence="1">
    <location>
        <begin position="394"/>
        <end position="410"/>
    </location>
</feature>
<protein>
    <submittedName>
        <fullName evidence="2">Uncharacterized protein</fullName>
    </submittedName>
</protein>
<gene>
    <name evidence="2" type="ORF">FNF29_05333</name>
</gene>
<feature type="compositionally biased region" description="Gly residues" evidence="1">
    <location>
        <begin position="161"/>
        <end position="182"/>
    </location>
</feature>
<name>A0A5A8CER5_CAFRO</name>
<reference evidence="2 3" key="1">
    <citation type="submission" date="2019-07" db="EMBL/GenBank/DDBJ databases">
        <title>Genomes of Cafeteria roenbergensis.</title>
        <authorList>
            <person name="Fischer M.G."/>
            <person name="Hackl T."/>
            <person name="Roman M."/>
        </authorList>
    </citation>
    <scope>NUCLEOTIDE SEQUENCE [LARGE SCALE GENOMIC DNA]</scope>
    <source>
        <strain evidence="2 3">BVI</strain>
    </source>
</reference>
<accession>A0A5A8CER5</accession>
<feature type="compositionally biased region" description="Low complexity" evidence="1">
    <location>
        <begin position="260"/>
        <end position="271"/>
    </location>
</feature>
<feature type="region of interest" description="Disordered" evidence="1">
    <location>
        <begin position="219"/>
        <end position="292"/>
    </location>
</feature>
<organism evidence="2 3">
    <name type="scientific">Cafeteria roenbergensis</name>
    <name type="common">Marine flagellate</name>
    <dbReference type="NCBI Taxonomy" id="33653"/>
    <lineage>
        <taxon>Eukaryota</taxon>
        <taxon>Sar</taxon>
        <taxon>Stramenopiles</taxon>
        <taxon>Bigyra</taxon>
        <taxon>Opalozoa</taxon>
        <taxon>Bicosoecida</taxon>
        <taxon>Cafeteriaceae</taxon>
        <taxon>Cafeteria</taxon>
    </lineage>
</organism>